<organism evidence="2 3">
    <name type="scientific">Deinococcus soli</name>
    <name type="common">ex Cha et al. 2016</name>
    <dbReference type="NCBI Taxonomy" id="1309411"/>
    <lineage>
        <taxon>Bacteria</taxon>
        <taxon>Thermotogati</taxon>
        <taxon>Deinococcota</taxon>
        <taxon>Deinococci</taxon>
        <taxon>Deinococcales</taxon>
        <taxon>Deinococcaceae</taxon>
        <taxon>Deinococcus</taxon>
    </lineage>
</organism>
<dbReference type="RefSeq" id="WP_309855397.1">
    <property type="nucleotide sequence ID" value="NZ_JAVDQJ010000006.1"/>
</dbReference>
<feature type="domain" description="ScoMcrA-like SRA" evidence="1">
    <location>
        <begin position="15"/>
        <end position="147"/>
    </location>
</feature>
<reference evidence="2" key="1">
    <citation type="submission" date="2023-07" db="EMBL/GenBank/DDBJ databases">
        <title>Sorghum-associated microbial communities from plants grown in Nebraska, USA.</title>
        <authorList>
            <person name="Schachtman D."/>
        </authorList>
    </citation>
    <scope>NUCLEOTIDE SEQUENCE</scope>
    <source>
        <strain evidence="2">BE330</strain>
    </source>
</reference>
<evidence type="ECO:0000313" key="2">
    <source>
        <dbReference type="EMBL" id="MDR6219214.1"/>
    </source>
</evidence>
<dbReference type="InterPro" id="IPR058712">
    <property type="entry name" value="SRA_ScoMcrA"/>
</dbReference>
<accession>A0AAE4BNK0</accession>
<evidence type="ECO:0000313" key="3">
    <source>
        <dbReference type="Proteomes" id="UP001185331"/>
    </source>
</evidence>
<dbReference type="EMBL" id="JAVDQK010000006">
    <property type="protein sequence ID" value="MDR6219214.1"/>
    <property type="molecule type" value="Genomic_DNA"/>
</dbReference>
<gene>
    <name evidence="2" type="ORF">J2Y00_002811</name>
</gene>
<dbReference type="Pfam" id="PF26348">
    <property type="entry name" value="SRA_ScoMcrA"/>
    <property type="match status" value="1"/>
</dbReference>
<dbReference type="Proteomes" id="UP001185331">
    <property type="component" value="Unassembled WGS sequence"/>
</dbReference>
<dbReference type="AlphaFoldDB" id="A0AAE4BNK0"/>
<proteinExistence type="predicted"/>
<name>A0AAE4BNK0_9DEIO</name>
<protein>
    <recommendedName>
        <fullName evidence="1">ScoMcrA-like SRA domain-containing protein</fullName>
    </recommendedName>
</protein>
<evidence type="ECO:0000259" key="1">
    <source>
        <dbReference type="Pfam" id="PF26348"/>
    </source>
</evidence>
<sequence>MTLTQVLTFDLVPGQEIVRKELHDRFGGRRQGGIGPSIKIPAVFIFTDPATGAQHGYYDGWGTDGHYHYVGEGQRGDQNLMQGNGAIARSVQDDRQLLLFSGVSGTVKFIGEFTLATDHPYYWTDAPETGGGPLRSVVVFRLKPTDPVSAQAALPFKTNFIPTAFPAADTAQPSAQAVKEISLEVQTTEKTVLQPQSEEIEMERREHKLVLEYGRFLQAKGHKVTRHQILPDGEAKPLFTDAYDVDDDVLIEAKGTVTREAIRMALGQLMDYQRYVRANYLAVLLPSKPRPDLLALIKSQGVQTIWPTDDGFHTEMP</sequence>
<comment type="caution">
    <text evidence="2">The sequence shown here is derived from an EMBL/GenBank/DDBJ whole genome shotgun (WGS) entry which is preliminary data.</text>
</comment>